<dbReference type="PANTHER" id="PTHR30081:SF1">
    <property type="entry name" value="PROTEIN TRANSLOCASE SUBUNIT SECD"/>
    <property type="match status" value="1"/>
</dbReference>
<dbReference type="GO" id="GO:0005886">
    <property type="term" value="C:plasma membrane"/>
    <property type="evidence" value="ECO:0007669"/>
    <property type="project" value="UniProtKB-SubCell"/>
</dbReference>
<evidence type="ECO:0000256" key="9">
    <source>
        <dbReference type="HAMAP-Rule" id="MF_01463"/>
    </source>
</evidence>
<dbReference type="InterPro" id="IPR001036">
    <property type="entry name" value="Acrflvin-R"/>
</dbReference>
<dbReference type="EMBL" id="PCTS01000039">
    <property type="protein sequence ID" value="PIP86281.1"/>
    <property type="molecule type" value="Genomic_DNA"/>
</dbReference>
<evidence type="ECO:0000313" key="13">
    <source>
        <dbReference type="EMBL" id="PIP86281.1"/>
    </source>
</evidence>
<evidence type="ECO:0000256" key="4">
    <source>
        <dbReference type="ARBA" id="ARBA00022692"/>
    </source>
</evidence>
<reference evidence="13 14" key="1">
    <citation type="submission" date="2017-09" db="EMBL/GenBank/DDBJ databases">
        <title>Depth-based differentiation of microbial function through sediment-hosted aquifers and enrichment of novel symbionts in the deep terrestrial subsurface.</title>
        <authorList>
            <person name="Probst A.J."/>
            <person name="Ladd B."/>
            <person name="Jarett J.K."/>
            <person name="Geller-Mcgrath D.E."/>
            <person name="Sieber C.M."/>
            <person name="Emerson J.B."/>
            <person name="Anantharaman K."/>
            <person name="Thomas B.C."/>
            <person name="Malmstrom R."/>
            <person name="Stieglmeier M."/>
            <person name="Klingl A."/>
            <person name="Woyke T."/>
            <person name="Ryan C.M."/>
            <person name="Banfield J.F."/>
        </authorList>
    </citation>
    <scope>NUCLEOTIDE SEQUENCE [LARGE SCALE GENOMIC DNA]</scope>
    <source>
        <strain evidence="13">CG22_combo_CG10-13_8_21_14_all_43_18</strain>
    </source>
</reference>
<dbReference type="NCBIfam" id="TIGR00916">
    <property type="entry name" value="2A0604s01"/>
    <property type="match status" value="1"/>
</dbReference>
<comment type="subunit">
    <text evidence="9">Forms a complex with SecF. Part of the essential Sec protein translocation apparatus which comprises SecA, SecYEG and auxiliary proteins SecDF. Other proteins may also be involved.</text>
</comment>
<feature type="transmembrane region" description="Helical" evidence="9">
    <location>
        <begin position="398"/>
        <end position="420"/>
    </location>
</feature>
<dbReference type="Pfam" id="PF02355">
    <property type="entry name" value="SecD_SecF_C"/>
    <property type="match status" value="1"/>
</dbReference>
<dbReference type="FunFam" id="1.20.1640.10:FF:000004">
    <property type="entry name" value="Protein translocase subunit SecD"/>
    <property type="match status" value="1"/>
</dbReference>
<keyword evidence="5 9" id="KW-0653">Protein transport</keyword>
<dbReference type="Proteomes" id="UP000231276">
    <property type="component" value="Unassembled WGS sequence"/>
</dbReference>
<feature type="transmembrane region" description="Helical" evidence="9">
    <location>
        <begin position="6"/>
        <end position="23"/>
    </location>
</feature>
<dbReference type="PANTHER" id="PTHR30081">
    <property type="entry name" value="PROTEIN-EXPORT MEMBRANE PROTEIN SEC"/>
    <property type="match status" value="1"/>
</dbReference>
<dbReference type="InterPro" id="IPR048634">
    <property type="entry name" value="SecD_SecF_C"/>
</dbReference>
<name>A0A2H0DWB1_9BACT</name>
<keyword evidence="3 9" id="KW-1003">Cell membrane</keyword>
<dbReference type="AlphaFoldDB" id="A0A2H0DWB1"/>
<dbReference type="GO" id="GO:0006605">
    <property type="term" value="P:protein targeting"/>
    <property type="evidence" value="ECO:0007669"/>
    <property type="project" value="UniProtKB-UniRule"/>
</dbReference>
<feature type="transmembrane region" description="Helical" evidence="9">
    <location>
        <begin position="374"/>
        <end position="391"/>
    </location>
</feature>
<dbReference type="HAMAP" id="MF_01463_B">
    <property type="entry name" value="SecD_B"/>
    <property type="match status" value="1"/>
</dbReference>
<evidence type="ECO:0000256" key="3">
    <source>
        <dbReference type="ARBA" id="ARBA00022475"/>
    </source>
</evidence>
<evidence type="ECO:0000259" key="10">
    <source>
        <dbReference type="Pfam" id="PF02355"/>
    </source>
</evidence>
<accession>A0A2H0DWB1</accession>
<dbReference type="Gene3D" id="1.20.1640.10">
    <property type="entry name" value="Multidrug efflux transporter AcrB transmembrane domain"/>
    <property type="match status" value="1"/>
</dbReference>
<dbReference type="GO" id="GO:0015450">
    <property type="term" value="F:protein-transporting ATPase activity"/>
    <property type="evidence" value="ECO:0007669"/>
    <property type="project" value="InterPro"/>
</dbReference>
<dbReference type="Gene3D" id="3.30.70.3400">
    <property type="match status" value="1"/>
</dbReference>
<dbReference type="GO" id="GO:0065002">
    <property type="term" value="P:intracellular protein transmembrane transport"/>
    <property type="evidence" value="ECO:0007669"/>
    <property type="project" value="UniProtKB-UniRule"/>
</dbReference>
<keyword evidence="2 9" id="KW-0813">Transport</keyword>
<comment type="subcellular location">
    <subcellularLocation>
        <location evidence="1 9">Cell membrane</location>
        <topology evidence="1 9">Multi-pass membrane protein</topology>
    </subcellularLocation>
</comment>
<feature type="domain" description="Protein export membrane protein SecD/SecF C-terminal" evidence="10">
    <location>
        <begin position="249"/>
        <end position="418"/>
    </location>
</feature>
<keyword evidence="7 9" id="KW-0811">Translocation</keyword>
<evidence type="ECO:0000256" key="5">
    <source>
        <dbReference type="ARBA" id="ARBA00022927"/>
    </source>
</evidence>
<comment type="function">
    <text evidence="9">Part of the Sec protein translocase complex. Interacts with the SecYEG preprotein conducting channel. SecDF uses the proton motive force (PMF) to complete protein translocation after the ATP-dependent function of SecA.</text>
</comment>
<dbReference type="InterPro" id="IPR048631">
    <property type="entry name" value="SecD_1st"/>
</dbReference>
<feature type="domain" description="Protein translocase subunit SecDF P1" evidence="11">
    <location>
        <begin position="60"/>
        <end position="124"/>
    </location>
</feature>
<dbReference type="PRINTS" id="PR00702">
    <property type="entry name" value="ACRIFLAVINRP"/>
</dbReference>
<evidence type="ECO:0000256" key="8">
    <source>
        <dbReference type="ARBA" id="ARBA00023136"/>
    </source>
</evidence>
<dbReference type="NCBIfam" id="TIGR01129">
    <property type="entry name" value="secD"/>
    <property type="match status" value="1"/>
</dbReference>
<comment type="caution">
    <text evidence="13">The sequence shown here is derived from an EMBL/GenBank/DDBJ whole genome shotgun (WGS) entry which is preliminary data.</text>
</comment>
<gene>
    <name evidence="9 13" type="primary">secD</name>
    <name evidence="13" type="ORF">COW82_02815</name>
</gene>
<protein>
    <recommendedName>
        <fullName evidence="9">Protein translocase subunit SecD</fullName>
    </recommendedName>
</protein>
<proteinExistence type="inferred from homology"/>
<evidence type="ECO:0000259" key="12">
    <source>
        <dbReference type="Pfam" id="PF22599"/>
    </source>
</evidence>
<dbReference type="SUPFAM" id="SSF82866">
    <property type="entry name" value="Multidrug efflux transporter AcrB transmembrane domain"/>
    <property type="match status" value="1"/>
</dbReference>
<evidence type="ECO:0000256" key="2">
    <source>
        <dbReference type="ARBA" id="ARBA00022448"/>
    </source>
</evidence>
<feature type="domain" description="SecDF P1 head subdomain" evidence="12">
    <location>
        <begin position="146"/>
        <end position="246"/>
    </location>
</feature>
<evidence type="ECO:0000256" key="1">
    <source>
        <dbReference type="ARBA" id="ARBA00004651"/>
    </source>
</evidence>
<dbReference type="Pfam" id="PF21760">
    <property type="entry name" value="SecD_1st"/>
    <property type="match status" value="1"/>
</dbReference>
<keyword evidence="4 9" id="KW-0812">Transmembrane</keyword>
<feature type="transmembrane region" description="Helical" evidence="9">
    <location>
        <begin position="268"/>
        <end position="287"/>
    </location>
</feature>
<feature type="transmembrane region" description="Helical" evidence="9">
    <location>
        <begin position="293"/>
        <end position="310"/>
    </location>
</feature>
<dbReference type="InterPro" id="IPR055344">
    <property type="entry name" value="SecD_SecF_C_bact"/>
</dbReference>
<evidence type="ECO:0000259" key="11">
    <source>
        <dbReference type="Pfam" id="PF21760"/>
    </source>
</evidence>
<feature type="transmembrane region" description="Helical" evidence="9">
    <location>
        <begin position="317"/>
        <end position="340"/>
    </location>
</feature>
<evidence type="ECO:0000313" key="14">
    <source>
        <dbReference type="Proteomes" id="UP000231276"/>
    </source>
</evidence>
<dbReference type="InterPro" id="IPR054384">
    <property type="entry name" value="SecDF_P1_head"/>
</dbReference>
<sequence length="435" mass="46539">MKQIRIAGIFIILVGISLGYLALSKASFKLGLDLSGGTELIYKADTAEAQRGEIKELMASLREVIEKRVNLFGVGEPSVQVEEGGLVGDINDQRLIVGLPGISDVGEAIKLIGQTPLLEFRLFDEQSLVENTATEEVSPESLLSTGLSGRQVKRATLQFNSGAGHSGVGLSEPVVGLEFNDEGSLLFERITEDNIGRPLAILLDGTVISAPIINTKISGGSAVITGNFTPEEARTLVRDLNFGALPLPIELVSTESVGPSLGRETTEAGVKAGIYGVLLVFLFMALWYRVPGLLSVISLLIYIALMLLLFKLIPVTLTAAGIAGFILSIGMAVDANVLIFERVKEELQEGTPDMREAVKNGFSRAWLSIRDSNISSIITAIILFWFGTSVVKGFALTFGLGVLVSMLSAISISRILYLAVSPEKPNKFFGLGLKN</sequence>
<dbReference type="Pfam" id="PF22599">
    <property type="entry name" value="SecDF_P1_head"/>
    <property type="match status" value="1"/>
</dbReference>
<dbReference type="Gene3D" id="3.30.1360.200">
    <property type="match status" value="1"/>
</dbReference>
<comment type="similarity">
    <text evidence="9">Belongs to the SecD/SecF family. SecD subfamily.</text>
</comment>
<evidence type="ECO:0000256" key="6">
    <source>
        <dbReference type="ARBA" id="ARBA00022989"/>
    </source>
</evidence>
<dbReference type="GO" id="GO:0043952">
    <property type="term" value="P:protein transport by the Sec complex"/>
    <property type="evidence" value="ECO:0007669"/>
    <property type="project" value="UniProtKB-UniRule"/>
</dbReference>
<keyword evidence="8 9" id="KW-0472">Membrane</keyword>
<dbReference type="InterPro" id="IPR005791">
    <property type="entry name" value="SecD"/>
</dbReference>
<evidence type="ECO:0000256" key="7">
    <source>
        <dbReference type="ARBA" id="ARBA00023010"/>
    </source>
</evidence>
<dbReference type="InterPro" id="IPR022813">
    <property type="entry name" value="SecD/SecF_arch_bac"/>
</dbReference>
<keyword evidence="6 9" id="KW-1133">Transmembrane helix</keyword>
<organism evidence="13 14">
    <name type="scientific">Candidatus Campbellbacteria bacterium CG22_combo_CG10-13_8_21_14_all_43_18</name>
    <dbReference type="NCBI Taxonomy" id="1974530"/>
    <lineage>
        <taxon>Bacteria</taxon>
        <taxon>Candidatus Campbelliibacteriota</taxon>
    </lineage>
</organism>